<evidence type="ECO:0000313" key="7">
    <source>
        <dbReference type="EMBL" id="KAG0148279.1"/>
    </source>
</evidence>
<keyword evidence="2" id="KW-0813">Transport</keyword>
<comment type="subcellular location">
    <subcellularLocation>
        <location evidence="1">Endoplasmic reticulum</location>
    </subcellularLocation>
</comment>
<evidence type="ECO:0000256" key="4">
    <source>
        <dbReference type="ARBA" id="ARBA00022927"/>
    </source>
</evidence>
<evidence type="ECO:0000313" key="8">
    <source>
        <dbReference type="Proteomes" id="UP000886653"/>
    </source>
</evidence>
<dbReference type="GO" id="GO:0000149">
    <property type="term" value="F:SNARE binding"/>
    <property type="evidence" value="ECO:0007669"/>
    <property type="project" value="TreeGrafter"/>
</dbReference>
<protein>
    <recommendedName>
        <fullName evidence="6">Sec39 domain-containing protein</fullName>
    </recommendedName>
</protein>
<feature type="region of interest" description="Disordered" evidence="5">
    <location>
        <begin position="183"/>
        <end position="203"/>
    </location>
</feature>
<organism evidence="7 8">
    <name type="scientific">Cronartium quercuum f. sp. fusiforme G11</name>
    <dbReference type="NCBI Taxonomy" id="708437"/>
    <lineage>
        <taxon>Eukaryota</taxon>
        <taxon>Fungi</taxon>
        <taxon>Dikarya</taxon>
        <taxon>Basidiomycota</taxon>
        <taxon>Pucciniomycotina</taxon>
        <taxon>Pucciniomycetes</taxon>
        <taxon>Pucciniales</taxon>
        <taxon>Coleosporiaceae</taxon>
        <taxon>Cronartium</taxon>
    </lineage>
</organism>
<evidence type="ECO:0000256" key="3">
    <source>
        <dbReference type="ARBA" id="ARBA00022824"/>
    </source>
</evidence>
<evidence type="ECO:0000256" key="1">
    <source>
        <dbReference type="ARBA" id="ARBA00004240"/>
    </source>
</evidence>
<gene>
    <name evidence="7" type="ORF">CROQUDRAFT_669949</name>
</gene>
<dbReference type="PANTHER" id="PTHR15922:SF2">
    <property type="entry name" value="NBAS SUBUNIT OF NRZ TETHERING COMPLEX"/>
    <property type="match status" value="1"/>
</dbReference>
<reference evidence="7" key="1">
    <citation type="submission" date="2013-11" db="EMBL/GenBank/DDBJ databases">
        <title>Genome sequence of the fusiform rust pathogen reveals effectors for host alternation and coevolution with pine.</title>
        <authorList>
            <consortium name="DOE Joint Genome Institute"/>
            <person name="Smith K."/>
            <person name="Pendleton A."/>
            <person name="Kubisiak T."/>
            <person name="Anderson C."/>
            <person name="Salamov A."/>
            <person name="Aerts A."/>
            <person name="Riley R."/>
            <person name="Clum A."/>
            <person name="Lindquist E."/>
            <person name="Ence D."/>
            <person name="Campbell M."/>
            <person name="Kronenberg Z."/>
            <person name="Feau N."/>
            <person name="Dhillon B."/>
            <person name="Hamelin R."/>
            <person name="Burleigh J."/>
            <person name="Smith J."/>
            <person name="Yandell M."/>
            <person name="Nelson C."/>
            <person name="Grigoriev I."/>
            <person name="Davis J."/>
        </authorList>
    </citation>
    <scope>NUCLEOTIDE SEQUENCE</scope>
    <source>
        <strain evidence="7">G11</strain>
    </source>
</reference>
<evidence type="ECO:0000256" key="5">
    <source>
        <dbReference type="SAM" id="MobiDB-lite"/>
    </source>
</evidence>
<dbReference type="InterPro" id="IPR013244">
    <property type="entry name" value="Sec39_domain"/>
</dbReference>
<feature type="compositionally biased region" description="Polar residues" evidence="5">
    <location>
        <begin position="888"/>
        <end position="897"/>
    </location>
</feature>
<dbReference type="GO" id="GO:0006890">
    <property type="term" value="P:retrograde vesicle-mediated transport, Golgi to endoplasmic reticulum"/>
    <property type="evidence" value="ECO:0007669"/>
    <property type="project" value="InterPro"/>
</dbReference>
<sequence>MGLEATELWMTKVLKDGIPLVQWLSDNVSRADDDAVVEKLKVLIEEEDEVRDVCEARWIASERAWRWKLYAQLYDVDKTALPPARPSFKEAAPDEGSDGAEDAWGELDLEGCSEPSFSAQENPDYPPFSTFLRQNLRHLALNFASELKLRQARILAEECSLDSMILCDQIPLHAQPSDPDHGCDLISLLPRPQPRRSSPRNPDSVIRIVFRGGHQEPELYSNNQLTEWYLRRVNAIDNNTGHIDTAIEFVQHGASFGIHGLELIAEDLNLLSKLLYEAPDQSKCQWTLDDWRSKSSDEVVDAYLRGSTPQTLTRNINRLVLPYLGVMESRRARISAPSWETTIPDAIRFWALSQADNLPLLAAIIQASSPTLRLPERSIKNNEELARIAIACVYTSSRLDQWNLMNKIFECMPAFPDAEPVPKNFRASEFLRDLFNTPEVLNSSSDITHQLYQVLTKTSAGSLSAILDGLDDHLTTAEVLARWNVPVRLKDLIIKFQGNRTEQEKLATKMARQEGGLEMESEDEWEALMEGMIELSCPGRVFDGLEKNHIMRLFFSGLLTSGKFKLAKALFSSSCGGHPLSADVQEELVICASREYYDNAESGNQNVGEMRLALECLSAARSTPQIQNERDFIEATSRLASFKLCSQPGVLMTPIQIRLKPNKLDLIEQLLSTNGDAYKHQDMILELVNKLGFGHDALSQIRALAFIVESAISAGDFPVANETCHRMVTVLGTMKKRPRKLEPQEKLNSASEVVWRMCAKLGTCSDTNFPGSDPEKRSVLLGHAIILCPAEEISGLLAKWREIEAEELMKKCTSHDERSPLMSRGASNANGNDSPQSNSRPNSRMSNLANSASSLTGDIAIRAASKTFGKAAALFPFKTRNLSLSASPRISTPTTALGQIDTRVGSDYGSHNHSRSSTPSHEPTNISQPLANLVGEDGFGIGADRLTTALSNKFTSGVGWLIGANEEV</sequence>
<comment type="caution">
    <text evidence="7">The sequence shown here is derived from an EMBL/GenBank/DDBJ whole genome shotgun (WGS) entry which is preliminary data.</text>
</comment>
<dbReference type="Proteomes" id="UP000886653">
    <property type="component" value="Unassembled WGS sequence"/>
</dbReference>
<dbReference type="Pfam" id="PF08314">
    <property type="entry name" value="Sec39"/>
    <property type="match status" value="1"/>
</dbReference>
<name>A0A9P6NQ94_9BASI</name>
<proteinExistence type="predicted"/>
<keyword evidence="3" id="KW-0256">Endoplasmic reticulum</keyword>
<feature type="compositionally biased region" description="Polar residues" evidence="5">
    <location>
        <begin position="909"/>
        <end position="926"/>
    </location>
</feature>
<dbReference type="AlphaFoldDB" id="A0A9P6NQ94"/>
<dbReference type="PANTHER" id="PTHR15922">
    <property type="entry name" value="NEUROBLASTOMA-AMPLIFIED SEQUENCE"/>
    <property type="match status" value="1"/>
</dbReference>
<keyword evidence="8" id="KW-1185">Reference proteome</keyword>
<dbReference type="EMBL" id="MU167238">
    <property type="protein sequence ID" value="KAG0148279.1"/>
    <property type="molecule type" value="Genomic_DNA"/>
</dbReference>
<feature type="compositionally biased region" description="Polar residues" evidence="5">
    <location>
        <begin position="825"/>
        <end position="850"/>
    </location>
</feature>
<feature type="domain" description="Sec39" evidence="6">
    <location>
        <begin position="216"/>
        <end position="806"/>
    </location>
</feature>
<keyword evidence="4" id="KW-0653">Protein transport</keyword>
<feature type="region of interest" description="Disordered" evidence="5">
    <location>
        <begin position="814"/>
        <end position="850"/>
    </location>
</feature>
<evidence type="ECO:0000259" key="6">
    <source>
        <dbReference type="Pfam" id="PF08314"/>
    </source>
</evidence>
<dbReference type="OrthoDB" id="27490at2759"/>
<evidence type="ECO:0000256" key="2">
    <source>
        <dbReference type="ARBA" id="ARBA00022448"/>
    </source>
</evidence>
<feature type="region of interest" description="Disordered" evidence="5">
    <location>
        <begin position="888"/>
        <end position="926"/>
    </location>
</feature>
<accession>A0A9P6NQ94</accession>
<dbReference type="GO" id="GO:0070939">
    <property type="term" value="C:Dsl1/NZR complex"/>
    <property type="evidence" value="ECO:0007669"/>
    <property type="project" value="TreeGrafter"/>
</dbReference>
<dbReference type="GO" id="GO:0015031">
    <property type="term" value="P:protein transport"/>
    <property type="evidence" value="ECO:0007669"/>
    <property type="project" value="UniProtKB-KW"/>
</dbReference>